<dbReference type="Proteomes" id="UP001497382">
    <property type="component" value="Unassembled WGS sequence"/>
</dbReference>
<reference evidence="1 2" key="1">
    <citation type="submission" date="2024-04" db="EMBL/GenBank/DDBJ databases">
        <authorList>
            <person name="Rising A."/>
            <person name="Reimegard J."/>
            <person name="Sonavane S."/>
            <person name="Akerstrom W."/>
            <person name="Nylinder S."/>
            <person name="Hedman E."/>
            <person name="Kallberg Y."/>
        </authorList>
    </citation>
    <scope>NUCLEOTIDE SEQUENCE [LARGE SCALE GENOMIC DNA]</scope>
</reference>
<proteinExistence type="predicted"/>
<comment type="caution">
    <text evidence="1">The sequence shown here is derived from an EMBL/GenBank/DDBJ whole genome shotgun (WGS) entry which is preliminary data.</text>
</comment>
<keyword evidence="2" id="KW-1185">Reference proteome</keyword>
<organism evidence="1 2">
    <name type="scientific">Larinioides sclopetarius</name>
    <dbReference type="NCBI Taxonomy" id="280406"/>
    <lineage>
        <taxon>Eukaryota</taxon>
        <taxon>Metazoa</taxon>
        <taxon>Ecdysozoa</taxon>
        <taxon>Arthropoda</taxon>
        <taxon>Chelicerata</taxon>
        <taxon>Arachnida</taxon>
        <taxon>Araneae</taxon>
        <taxon>Araneomorphae</taxon>
        <taxon>Entelegynae</taxon>
        <taxon>Araneoidea</taxon>
        <taxon>Araneidae</taxon>
        <taxon>Larinioides</taxon>
    </lineage>
</organism>
<dbReference type="AlphaFoldDB" id="A0AAV1ZRN7"/>
<evidence type="ECO:0000313" key="2">
    <source>
        <dbReference type="Proteomes" id="UP001497382"/>
    </source>
</evidence>
<dbReference type="EMBL" id="CAXIEN010000073">
    <property type="protein sequence ID" value="CAL1274104.1"/>
    <property type="molecule type" value="Genomic_DNA"/>
</dbReference>
<evidence type="ECO:0000313" key="1">
    <source>
        <dbReference type="EMBL" id="CAL1274104.1"/>
    </source>
</evidence>
<name>A0AAV1ZRN7_9ARAC</name>
<protein>
    <submittedName>
        <fullName evidence="1">Uncharacterized protein</fullName>
    </submittedName>
</protein>
<gene>
    <name evidence="1" type="ORF">LARSCL_LOCUS7289</name>
</gene>
<accession>A0AAV1ZRN7</accession>
<sequence>MNFTLWQNGEYQIFGKMAEYRIVVEYSLHPYFLEISGIVSYLRKDKISIFPP</sequence>